<reference evidence="1 2" key="1">
    <citation type="submission" date="2016-10" db="EMBL/GenBank/DDBJ databases">
        <authorList>
            <person name="de Groot N.N."/>
        </authorList>
    </citation>
    <scope>NUCLEOTIDE SEQUENCE [LARGE SCALE GENOMIC DNA]</scope>
    <source>
        <strain evidence="1 2">DSM 44945</strain>
    </source>
</reference>
<dbReference type="RefSeq" id="WP_092040851.1">
    <property type="nucleotide sequence ID" value="NZ_FOOK01000035.1"/>
</dbReference>
<dbReference type="OrthoDB" id="2989047at2"/>
<organism evidence="1 2">
    <name type="scientific">Planifilum fulgidum</name>
    <dbReference type="NCBI Taxonomy" id="201973"/>
    <lineage>
        <taxon>Bacteria</taxon>
        <taxon>Bacillati</taxon>
        <taxon>Bacillota</taxon>
        <taxon>Bacilli</taxon>
        <taxon>Bacillales</taxon>
        <taxon>Thermoactinomycetaceae</taxon>
        <taxon>Planifilum</taxon>
    </lineage>
</organism>
<dbReference type="AlphaFoldDB" id="A0A1I2S4X9"/>
<sequence>MKPRCYLVVANAPEHLRLKEANAIFNKYIGDRKRGHCVYHDHFVDRPGGVAFFAIENDEQKENLKQDLNGWNLEIHPLIESRSAAGFVYQLDYTSSNYAGVSLEKLITRIKEAQDKGMNPLEA</sequence>
<evidence type="ECO:0000313" key="2">
    <source>
        <dbReference type="Proteomes" id="UP000198661"/>
    </source>
</evidence>
<dbReference type="EMBL" id="FOOK01000035">
    <property type="protein sequence ID" value="SFG45061.1"/>
    <property type="molecule type" value="Genomic_DNA"/>
</dbReference>
<evidence type="ECO:0000313" key="1">
    <source>
        <dbReference type="EMBL" id="SFG45061.1"/>
    </source>
</evidence>
<keyword evidence="2" id="KW-1185">Reference proteome</keyword>
<gene>
    <name evidence="1" type="ORF">SAMN04488025_13519</name>
</gene>
<dbReference type="Proteomes" id="UP000198661">
    <property type="component" value="Unassembled WGS sequence"/>
</dbReference>
<name>A0A1I2S4X9_9BACL</name>
<protein>
    <submittedName>
        <fullName evidence="1">Uncharacterized protein</fullName>
    </submittedName>
</protein>
<accession>A0A1I2S4X9</accession>
<proteinExistence type="predicted"/>